<name>A0A8J7JJU1_9BACT</name>
<sequence>MQDEIKAQLRQHVEVMTAIERDLAQPVQDAVELLLAAYRSGRKLLVMGNGGSAADAQHLAAEIVGRFKMERRALPALALTTDTSILTAVGNDYGFDAVFSRQVEALAETGDVVIGISTSGNSPNVQKALEVANAKGCRTVALLGKDGGTIKDVAELSLIVPSNDTPRIQEGHITIIHIVCDLFERGLFLGPAMTAR</sequence>
<dbReference type="Proteomes" id="UP000636888">
    <property type="component" value="Unassembled WGS sequence"/>
</dbReference>
<dbReference type="InterPro" id="IPR035461">
    <property type="entry name" value="GmhA/DiaA"/>
</dbReference>
<evidence type="ECO:0000256" key="3">
    <source>
        <dbReference type="ARBA" id="ARBA00009894"/>
    </source>
</evidence>
<dbReference type="EMBL" id="JAEMHM010000001">
    <property type="protein sequence ID" value="MBJ6723260.1"/>
    <property type="molecule type" value="Genomic_DNA"/>
</dbReference>
<evidence type="ECO:0000256" key="2">
    <source>
        <dbReference type="ARBA" id="ARBA00004496"/>
    </source>
</evidence>
<feature type="binding site" evidence="9">
    <location>
        <position position="122"/>
    </location>
    <ligand>
        <name>substrate</name>
    </ligand>
</feature>
<evidence type="ECO:0000256" key="8">
    <source>
        <dbReference type="ARBA" id="ARBA00023277"/>
    </source>
</evidence>
<dbReference type="AlphaFoldDB" id="A0A8J7JJU1"/>
<comment type="pathway">
    <text evidence="9">Carbohydrate biosynthesis; D-glycero-D-manno-heptose 7-phosphate biosynthesis; D-glycero-alpha-D-manno-heptose 7-phosphate and D-glycero-beta-D-manno-heptose 7-phosphate from sedoheptulose 7-phosphate: step 1/1.</text>
</comment>
<feature type="binding site" evidence="9">
    <location>
        <begin position="91"/>
        <end position="92"/>
    </location>
    <ligand>
        <name>substrate</name>
    </ligand>
</feature>
<dbReference type="GO" id="GO:0008270">
    <property type="term" value="F:zinc ion binding"/>
    <property type="evidence" value="ECO:0007669"/>
    <property type="project" value="UniProtKB-UniRule"/>
</dbReference>
<feature type="binding site" evidence="9">
    <location>
        <begin position="49"/>
        <end position="51"/>
    </location>
    <ligand>
        <name>substrate</name>
    </ligand>
</feature>
<proteinExistence type="inferred from homology"/>
<organism evidence="11 12">
    <name type="scientific">Geomesophilobacter sediminis</name>
    <dbReference type="NCBI Taxonomy" id="2798584"/>
    <lineage>
        <taxon>Bacteria</taxon>
        <taxon>Pseudomonadati</taxon>
        <taxon>Thermodesulfobacteriota</taxon>
        <taxon>Desulfuromonadia</taxon>
        <taxon>Geobacterales</taxon>
        <taxon>Geobacteraceae</taxon>
        <taxon>Geomesophilobacter</taxon>
    </lineage>
</organism>
<feature type="binding site" evidence="9">
    <location>
        <position position="62"/>
    </location>
    <ligand>
        <name>substrate</name>
    </ligand>
</feature>
<feature type="binding site" evidence="9">
    <location>
        <position position="169"/>
    </location>
    <ligand>
        <name>Zn(2+)</name>
        <dbReference type="ChEBI" id="CHEBI:29105"/>
    </ligand>
</feature>
<protein>
    <recommendedName>
        <fullName evidence="9">Phosphoheptose isomerase</fullName>
        <ecNumber evidence="9">5.3.1.28</ecNumber>
    </recommendedName>
    <alternativeName>
        <fullName evidence="9">Sedoheptulose 7-phosphate isomerase</fullName>
    </alternativeName>
</protein>
<dbReference type="GO" id="GO:2001061">
    <property type="term" value="P:D-glycero-D-manno-heptose 7-phosphate biosynthetic process"/>
    <property type="evidence" value="ECO:0007669"/>
    <property type="project" value="UniProtKB-UniPathway"/>
</dbReference>
<evidence type="ECO:0000256" key="6">
    <source>
        <dbReference type="ARBA" id="ARBA00022833"/>
    </source>
</evidence>
<evidence type="ECO:0000256" key="5">
    <source>
        <dbReference type="ARBA" id="ARBA00022723"/>
    </source>
</evidence>
<dbReference type="GO" id="GO:0008968">
    <property type="term" value="F:D-sedoheptulose 7-phosphate isomerase activity"/>
    <property type="evidence" value="ECO:0007669"/>
    <property type="project" value="UniProtKB-UniRule"/>
</dbReference>
<reference evidence="11" key="1">
    <citation type="submission" date="2020-12" db="EMBL/GenBank/DDBJ databases">
        <title>Geomonas sp. Red875, isolated from river sediment.</title>
        <authorList>
            <person name="Xu Z."/>
            <person name="Zhang Z."/>
            <person name="Masuda Y."/>
            <person name="Itoh H."/>
            <person name="Senoo K."/>
        </authorList>
    </citation>
    <scope>NUCLEOTIDE SEQUENCE</scope>
    <source>
        <strain evidence="11">Red875</strain>
    </source>
</reference>
<feature type="binding site" evidence="9">
    <location>
        <begin position="117"/>
        <end position="119"/>
    </location>
    <ligand>
        <name>substrate</name>
    </ligand>
</feature>
<keyword evidence="4 9" id="KW-0963">Cytoplasm</keyword>
<dbReference type="CDD" id="cd05006">
    <property type="entry name" value="SIS_GmhA"/>
    <property type="match status" value="1"/>
</dbReference>
<keyword evidence="6 9" id="KW-0862">Zinc</keyword>
<dbReference type="PANTHER" id="PTHR30390">
    <property type="entry name" value="SEDOHEPTULOSE 7-PHOSPHATE ISOMERASE / DNAA INITIATOR-ASSOCIATING FACTOR FOR REPLICATION INITIATION"/>
    <property type="match status" value="1"/>
</dbReference>
<comment type="function">
    <text evidence="9">Catalyzes the isomerization of sedoheptulose 7-phosphate in D-glycero-D-manno-heptose 7-phosphate.</text>
</comment>
<comment type="caution">
    <text evidence="11">The sequence shown here is derived from an EMBL/GenBank/DDBJ whole genome shotgun (WGS) entry which is preliminary data.</text>
</comment>
<dbReference type="HAMAP" id="MF_00067">
    <property type="entry name" value="GmhA"/>
    <property type="match status" value="1"/>
</dbReference>
<dbReference type="InterPro" id="IPR050099">
    <property type="entry name" value="SIS_GmhA/DiaA_subfam"/>
</dbReference>
<keyword evidence="12" id="KW-1185">Reference proteome</keyword>
<comment type="similarity">
    <text evidence="3 9">Belongs to the SIS family. GmhA subfamily.</text>
</comment>
<dbReference type="UniPathway" id="UPA00041">
    <property type="reaction ID" value="UER00436"/>
</dbReference>
<keyword evidence="5 9" id="KW-0479">Metal-binding</keyword>
<dbReference type="InterPro" id="IPR046348">
    <property type="entry name" value="SIS_dom_sf"/>
</dbReference>
<evidence type="ECO:0000256" key="1">
    <source>
        <dbReference type="ARBA" id="ARBA00000348"/>
    </source>
</evidence>
<feature type="domain" description="SIS" evidence="10">
    <location>
        <begin position="34"/>
        <end position="193"/>
    </location>
</feature>
<feature type="binding site" evidence="9">
    <location>
        <position position="177"/>
    </location>
    <ligand>
        <name>Zn(2+)</name>
        <dbReference type="ChEBI" id="CHEBI:29105"/>
    </ligand>
</feature>
<dbReference type="GO" id="GO:0005737">
    <property type="term" value="C:cytoplasm"/>
    <property type="evidence" value="ECO:0007669"/>
    <property type="project" value="UniProtKB-SubCell"/>
</dbReference>
<dbReference type="NCBIfam" id="TIGR00441">
    <property type="entry name" value="gmhA"/>
    <property type="match status" value="1"/>
</dbReference>
<gene>
    <name evidence="9 11" type="primary">gmhA</name>
    <name evidence="11" type="ORF">JFN93_00945</name>
</gene>
<comment type="catalytic activity">
    <reaction evidence="1 9">
        <text>2 D-sedoheptulose 7-phosphate = D-glycero-alpha-D-manno-heptose 7-phosphate + D-glycero-beta-D-manno-heptose 7-phosphate</text>
        <dbReference type="Rhea" id="RHEA:27489"/>
        <dbReference type="ChEBI" id="CHEBI:57483"/>
        <dbReference type="ChEBI" id="CHEBI:60203"/>
        <dbReference type="ChEBI" id="CHEBI:60204"/>
        <dbReference type="EC" id="5.3.1.28"/>
    </reaction>
</comment>
<dbReference type="GO" id="GO:0097367">
    <property type="term" value="F:carbohydrate derivative binding"/>
    <property type="evidence" value="ECO:0007669"/>
    <property type="project" value="InterPro"/>
</dbReference>
<keyword evidence="7 9" id="KW-0413">Isomerase</keyword>
<evidence type="ECO:0000313" key="12">
    <source>
        <dbReference type="Proteomes" id="UP000636888"/>
    </source>
</evidence>
<comment type="miscellaneous">
    <text evidence="9">The reaction produces a racemic mixture of D-glycero-alpha-D-manno-heptose 7-phosphate and D-glycero-beta-D-manno-heptose 7-phosphate.</text>
</comment>
<feature type="binding site" evidence="9">
    <location>
        <position position="62"/>
    </location>
    <ligand>
        <name>Zn(2+)</name>
        <dbReference type="ChEBI" id="CHEBI:29105"/>
    </ligand>
</feature>
<dbReference type="InterPro" id="IPR004515">
    <property type="entry name" value="Phosphoheptose_Isoase"/>
</dbReference>
<dbReference type="GO" id="GO:0005975">
    <property type="term" value="P:carbohydrate metabolic process"/>
    <property type="evidence" value="ECO:0007669"/>
    <property type="project" value="UniProtKB-UniRule"/>
</dbReference>
<evidence type="ECO:0000313" key="11">
    <source>
        <dbReference type="EMBL" id="MBJ6723260.1"/>
    </source>
</evidence>
<keyword evidence="8 9" id="KW-0119">Carbohydrate metabolism</keyword>
<dbReference type="PROSITE" id="PS51464">
    <property type="entry name" value="SIS"/>
    <property type="match status" value="1"/>
</dbReference>
<evidence type="ECO:0000259" key="10">
    <source>
        <dbReference type="PROSITE" id="PS51464"/>
    </source>
</evidence>
<evidence type="ECO:0000256" key="9">
    <source>
        <dbReference type="HAMAP-Rule" id="MF_00067"/>
    </source>
</evidence>
<dbReference type="PANTHER" id="PTHR30390:SF6">
    <property type="entry name" value="DNAA INITIATOR-ASSOCIATING PROTEIN DIAA"/>
    <property type="match status" value="1"/>
</dbReference>
<evidence type="ECO:0000256" key="7">
    <source>
        <dbReference type="ARBA" id="ARBA00023235"/>
    </source>
</evidence>
<accession>A0A8J7JJU1</accession>
<comment type="cofactor">
    <cofactor evidence="9">
        <name>Zn(2+)</name>
        <dbReference type="ChEBI" id="CHEBI:29105"/>
    </cofactor>
    <text evidence="9">Binds 1 zinc ion per subunit.</text>
</comment>
<dbReference type="InterPro" id="IPR001347">
    <property type="entry name" value="SIS_dom"/>
</dbReference>
<evidence type="ECO:0000256" key="4">
    <source>
        <dbReference type="ARBA" id="ARBA00022490"/>
    </source>
</evidence>
<dbReference type="SUPFAM" id="SSF53697">
    <property type="entry name" value="SIS domain"/>
    <property type="match status" value="1"/>
</dbReference>
<feature type="binding site" evidence="9">
    <location>
        <position position="169"/>
    </location>
    <ligand>
        <name>substrate</name>
    </ligand>
</feature>
<dbReference type="Pfam" id="PF13580">
    <property type="entry name" value="SIS_2"/>
    <property type="match status" value="1"/>
</dbReference>
<comment type="subcellular location">
    <subcellularLocation>
        <location evidence="2 9">Cytoplasm</location>
    </subcellularLocation>
</comment>
<feature type="binding site" evidence="9">
    <location>
        <position position="58"/>
    </location>
    <ligand>
        <name>Zn(2+)</name>
        <dbReference type="ChEBI" id="CHEBI:29105"/>
    </ligand>
</feature>
<dbReference type="Gene3D" id="3.40.50.10490">
    <property type="entry name" value="Glucose-6-phosphate isomerase like protein, domain 1"/>
    <property type="match status" value="1"/>
</dbReference>
<dbReference type="EC" id="5.3.1.28" evidence="9"/>
<dbReference type="RefSeq" id="WP_199382101.1">
    <property type="nucleotide sequence ID" value="NZ_JAEMHM010000001.1"/>
</dbReference>